<dbReference type="GO" id="GO:0008299">
    <property type="term" value="P:isoprenoid biosynthetic process"/>
    <property type="evidence" value="ECO:0007669"/>
    <property type="project" value="UniProtKB-KW"/>
</dbReference>
<dbReference type="Pfam" id="PF00348">
    <property type="entry name" value="polyprenyl_synt"/>
    <property type="match status" value="1"/>
</dbReference>
<reference evidence="6" key="1">
    <citation type="journal article" date="2020" name="Nature">
        <title>Giant virus diversity and host interactions through global metagenomics.</title>
        <authorList>
            <person name="Schulz F."/>
            <person name="Roux S."/>
            <person name="Paez-Espino D."/>
            <person name="Jungbluth S."/>
            <person name="Walsh D.A."/>
            <person name="Denef V.J."/>
            <person name="McMahon K.D."/>
            <person name="Konstantinidis K.T."/>
            <person name="Eloe-Fadrosh E.A."/>
            <person name="Kyrpides N.C."/>
            <person name="Woyke T."/>
        </authorList>
    </citation>
    <scope>NUCLEOTIDE SEQUENCE</scope>
    <source>
        <strain evidence="6">GVMAG-M-3300009161-52</strain>
    </source>
</reference>
<organism evidence="6">
    <name type="scientific">viral metagenome</name>
    <dbReference type="NCBI Taxonomy" id="1070528"/>
    <lineage>
        <taxon>unclassified sequences</taxon>
        <taxon>metagenomes</taxon>
        <taxon>organismal metagenomes</taxon>
    </lineage>
</organism>
<dbReference type="AlphaFoldDB" id="A0A6C0EXN7"/>
<dbReference type="EMBL" id="MN738979">
    <property type="protein sequence ID" value="QHT33867.1"/>
    <property type="molecule type" value="Genomic_DNA"/>
</dbReference>
<dbReference type="InterPro" id="IPR008949">
    <property type="entry name" value="Isoprenoid_synthase_dom_sf"/>
</dbReference>
<evidence type="ECO:0000256" key="4">
    <source>
        <dbReference type="ARBA" id="ARBA00022842"/>
    </source>
</evidence>
<name>A0A6C0EXN7_9ZZZZ</name>
<dbReference type="GO" id="GO:0004659">
    <property type="term" value="F:prenyltransferase activity"/>
    <property type="evidence" value="ECO:0007669"/>
    <property type="project" value="InterPro"/>
</dbReference>
<dbReference type="PANTHER" id="PTHR43281">
    <property type="entry name" value="FARNESYL DIPHOSPHATE SYNTHASE"/>
    <property type="match status" value="1"/>
</dbReference>
<protein>
    <recommendedName>
        <fullName evidence="7">Polyprenyl synthetase</fullName>
    </recommendedName>
</protein>
<dbReference type="InterPro" id="IPR033749">
    <property type="entry name" value="Polyprenyl_synt_CS"/>
</dbReference>
<dbReference type="Gene3D" id="1.10.600.10">
    <property type="entry name" value="Farnesyl Diphosphate Synthase"/>
    <property type="match status" value="1"/>
</dbReference>
<evidence type="ECO:0000256" key="2">
    <source>
        <dbReference type="ARBA" id="ARBA00022679"/>
    </source>
</evidence>
<dbReference type="GO" id="GO:0046872">
    <property type="term" value="F:metal ion binding"/>
    <property type="evidence" value="ECO:0007669"/>
    <property type="project" value="UniProtKB-KW"/>
</dbReference>
<proteinExistence type="predicted"/>
<keyword evidence="2" id="KW-0808">Transferase</keyword>
<comment type="cofactor">
    <cofactor evidence="1">
        <name>Mg(2+)</name>
        <dbReference type="ChEBI" id="CHEBI:18420"/>
    </cofactor>
</comment>
<keyword evidence="3" id="KW-0479">Metal-binding</keyword>
<evidence type="ECO:0008006" key="7">
    <source>
        <dbReference type="Google" id="ProtNLM"/>
    </source>
</evidence>
<dbReference type="InterPro" id="IPR000092">
    <property type="entry name" value="Polyprenyl_synt"/>
</dbReference>
<sequence length="422" mass="49542">MELYYKEFEHFLMNIQIKDYPEQLQDKVKYLLEDGKRLRPILCIIFSGIDIEDIEDIDYINNINNIYDQDEVFINLDEKDIVKDTVKDTDKNMIYTMASCIEIIHCLSLVLDDLPSMDNDTMRRGRDSFHSKFGEDYTNFFVYYMFNRIGLSLNLDNIYDSNSNDTNETKRLIKLLDYIHNLFEHNLNMLIDGQYIDLEWGNNNDNNNNTIYNNLISDDYTDELTIIIDDFLELNSKIDNLFKIEYSDDNHNAEEDIRVEKELNMYLELIKNIELNMKKTSSLFNLSVCVGYVLQIWSKGNKYDSCDSGNLAEISNLDTIDNSFAKKLSIWSNILGYMFQISDDILDMEEDIAKGKPNICKIIGKEETVKLLNRGCDWLTAFLKKPCQEQDFKNIKPIGDNNIYFNIKAINQIINKILKRVE</sequence>
<evidence type="ECO:0000256" key="3">
    <source>
        <dbReference type="ARBA" id="ARBA00022723"/>
    </source>
</evidence>
<evidence type="ECO:0000256" key="1">
    <source>
        <dbReference type="ARBA" id="ARBA00001946"/>
    </source>
</evidence>
<accession>A0A6C0EXN7</accession>
<keyword evidence="5" id="KW-0414">Isoprene biosynthesis</keyword>
<dbReference type="SUPFAM" id="SSF48576">
    <property type="entry name" value="Terpenoid synthases"/>
    <property type="match status" value="1"/>
</dbReference>
<keyword evidence="4" id="KW-0460">Magnesium</keyword>
<dbReference type="PANTHER" id="PTHR43281:SF1">
    <property type="entry name" value="FARNESYL DIPHOSPHATE SYNTHASE"/>
    <property type="match status" value="1"/>
</dbReference>
<dbReference type="PROSITE" id="PS00444">
    <property type="entry name" value="POLYPRENYL_SYNTHASE_2"/>
    <property type="match status" value="1"/>
</dbReference>
<evidence type="ECO:0000256" key="5">
    <source>
        <dbReference type="ARBA" id="ARBA00023229"/>
    </source>
</evidence>
<evidence type="ECO:0000313" key="6">
    <source>
        <dbReference type="EMBL" id="QHT33867.1"/>
    </source>
</evidence>
<dbReference type="PROSITE" id="PS00723">
    <property type="entry name" value="POLYPRENYL_SYNTHASE_1"/>
    <property type="match status" value="1"/>
</dbReference>